<dbReference type="OrthoDB" id="9781415at2"/>
<organism evidence="4 5">
    <name type="scientific">Candidatus Terasakiella magnetica</name>
    <dbReference type="NCBI Taxonomy" id="1867952"/>
    <lineage>
        <taxon>Bacteria</taxon>
        <taxon>Pseudomonadati</taxon>
        <taxon>Pseudomonadota</taxon>
        <taxon>Alphaproteobacteria</taxon>
        <taxon>Rhodospirillales</taxon>
        <taxon>Terasakiellaceae</taxon>
        <taxon>Terasakiella</taxon>
    </lineage>
</organism>
<evidence type="ECO:0000313" key="5">
    <source>
        <dbReference type="Proteomes" id="UP000231658"/>
    </source>
</evidence>
<feature type="active site" description="Proton donor/acceptor" evidence="1">
    <location>
        <position position="92"/>
    </location>
</feature>
<feature type="binding site" evidence="2">
    <location>
        <position position="66"/>
    </location>
    <ligand>
        <name>substrate</name>
    </ligand>
</feature>
<reference evidence="4 5" key="1">
    <citation type="submission" date="2016-07" db="EMBL/GenBank/DDBJ databases">
        <authorList>
            <person name="Lefevre C.T."/>
        </authorList>
    </citation>
    <scope>NUCLEOTIDE SEQUENCE [LARGE SCALE GENOMIC DNA]</scope>
    <source>
        <strain evidence="4">PR1</strain>
    </source>
</reference>
<dbReference type="STRING" id="1867952.MTBPR1_240005"/>
<sequence>MSQRIAVLIRHGDYHQLADTPSAFQPFALNEDGFKQAHGAVAKLEKMAQEENWIFDPEIHSSNLLRAWQTADVICTEMPAFSCVQGFDDLAERGVGSAANLTVSQIEDILEQDPRFESPPSNWKSNSHYRLPLQGAESLMDAGKRVAGHIQQSINQLKVPEGKNIAKVFVAHGAAFRHAAHILGVLAFDDIAKLSMYHADPVALAYDDDKGWWHLCGDWKLRQPKEDYKD</sequence>
<name>A0A1C3RH19_9PROT</name>
<feature type="site" description="Transition state stabilizer" evidence="3">
    <location>
        <position position="172"/>
    </location>
</feature>
<evidence type="ECO:0000256" key="3">
    <source>
        <dbReference type="PIRSR" id="PIRSR613078-3"/>
    </source>
</evidence>
<feature type="active site" description="Tele-phosphohistidine intermediate" evidence="1">
    <location>
        <position position="11"/>
    </location>
</feature>
<evidence type="ECO:0000256" key="1">
    <source>
        <dbReference type="PIRSR" id="PIRSR613078-1"/>
    </source>
</evidence>
<dbReference type="InterPro" id="IPR029033">
    <property type="entry name" value="His_PPase_superfam"/>
</dbReference>
<dbReference type="Proteomes" id="UP000231658">
    <property type="component" value="Unassembled WGS sequence"/>
</dbReference>
<dbReference type="Pfam" id="PF00300">
    <property type="entry name" value="His_Phos_1"/>
    <property type="match status" value="1"/>
</dbReference>
<dbReference type="EMBL" id="FLYE01000017">
    <property type="protein sequence ID" value="SCA56593.1"/>
    <property type="molecule type" value="Genomic_DNA"/>
</dbReference>
<dbReference type="SUPFAM" id="SSF53254">
    <property type="entry name" value="Phosphoglycerate mutase-like"/>
    <property type="match status" value="1"/>
</dbReference>
<protein>
    <submittedName>
        <fullName evidence="4">Phosphoglycerate mutase</fullName>
    </submittedName>
</protein>
<proteinExistence type="predicted"/>
<dbReference type="RefSeq" id="WP_069188693.1">
    <property type="nucleotide sequence ID" value="NZ_FLYE01000017.1"/>
</dbReference>
<gene>
    <name evidence="4" type="ORF">MTBPR1_240005</name>
</gene>
<evidence type="ECO:0000313" key="4">
    <source>
        <dbReference type="EMBL" id="SCA56593.1"/>
    </source>
</evidence>
<dbReference type="InterPro" id="IPR013078">
    <property type="entry name" value="His_Pase_superF_clade-1"/>
</dbReference>
<keyword evidence="5" id="KW-1185">Reference proteome</keyword>
<evidence type="ECO:0000256" key="2">
    <source>
        <dbReference type="PIRSR" id="PIRSR613078-2"/>
    </source>
</evidence>
<dbReference type="Gene3D" id="3.40.50.1240">
    <property type="entry name" value="Phosphoglycerate mutase-like"/>
    <property type="match status" value="1"/>
</dbReference>
<dbReference type="AlphaFoldDB" id="A0A1C3RH19"/>
<accession>A0A1C3RH19</accession>